<name>A0A1F8DVU4_9BACT</name>
<evidence type="ECO:0000256" key="6">
    <source>
        <dbReference type="RuleBase" id="RU000481"/>
    </source>
</evidence>
<dbReference type="InterPro" id="IPR015424">
    <property type="entry name" value="PyrdxlP-dep_Trfase"/>
</dbReference>
<dbReference type="PROSITE" id="PS00105">
    <property type="entry name" value="AA_TRANSFER_CLASS_1"/>
    <property type="match status" value="1"/>
</dbReference>
<evidence type="ECO:0000256" key="1">
    <source>
        <dbReference type="ARBA" id="ARBA00001933"/>
    </source>
</evidence>
<evidence type="ECO:0000313" key="9">
    <source>
        <dbReference type="Proteomes" id="UP000176422"/>
    </source>
</evidence>
<dbReference type="InterPro" id="IPR015422">
    <property type="entry name" value="PyrdxlP-dep_Trfase_small"/>
</dbReference>
<dbReference type="InterPro" id="IPR015421">
    <property type="entry name" value="PyrdxlP-dep_Trfase_major"/>
</dbReference>
<dbReference type="GO" id="GO:0008483">
    <property type="term" value="F:transaminase activity"/>
    <property type="evidence" value="ECO:0007669"/>
    <property type="project" value="UniProtKB-KW"/>
</dbReference>
<proteinExistence type="inferred from homology"/>
<evidence type="ECO:0000313" key="8">
    <source>
        <dbReference type="EMBL" id="OGM92737.1"/>
    </source>
</evidence>
<dbReference type="Proteomes" id="UP000176422">
    <property type="component" value="Unassembled WGS sequence"/>
</dbReference>
<dbReference type="GO" id="GO:0030170">
    <property type="term" value="F:pyridoxal phosphate binding"/>
    <property type="evidence" value="ECO:0007669"/>
    <property type="project" value="InterPro"/>
</dbReference>
<dbReference type="PANTHER" id="PTHR46383">
    <property type="entry name" value="ASPARTATE AMINOTRANSFERASE"/>
    <property type="match status" value="1"/>
</dbReference>
<comment type="cofactor">
    <cofactor evidence="1 6">
        <name>pyridoxal 5'-phosphate</name>
        <dbReference type="ChEBI" id="CHEBI:597326"/>
    </cofactor>
</comment>
<dbReference type="Gene3D" id="3.40.640.10">
    <property type="entry name" value="Type I PLP-dependent aspartate aminotransferase-like (Major domain)"/>
    <property type="match status" value="1"/>
</dbReference>
<dbReference type="EC" id="2.6.1.-" evidence="6"/>
<dbReference type="Pfam" id="PF00155">
    <property type="entry name" value="Aminotran_1_2"/>
    <property type="match status" value="1"/>
</dbReference>
<evidence type="ECO:0000259" key="7">
    <source>
        <dbReference type="Pfam" id="PF00155"/>
    </source>
</evidence>
<evidence type="ECO:0000256" key="3">
    <source>
        <dbReference type="ARBA" id="ARBA00022576"/>
    </source>
</evidence>
<dbReference type="Gene3D" id="3.90.1150.10">
    <property type="entry name" value="Aspartate Aminotransferase, domain 1"/>
    <property type="match status" value="1"/>
</dbReference>
<dbReference type="InterPro" id="IPR004839">
    <property type="entry name" value="Aminotransferase_I/II_large"/>
</dbReference>
<keyword evidence="3 6" id="KW-0032">Aminotransferase</keyword>
<dbReference type="EMBL" id="MGIT01000003">
    <property type="protein sequence ID" value="OGM92737.1"/>
    <property type="molecule type" value="Genomic_DNA"/>
</dbReference>
<comment type="similarity">
    <text evidence="2 6">Belongs to the class-I pyridoxal-phosphate-dependent aminotransferase family.</text>
</comment>
<gene>
    <name evidence="8" type="ORF">A2372_00900</name>
</gene>
<keyword evidence="5" id="KW-0663">Pyridoxal phosphate</keyword>
<organism evidence="8 9">
    <name type="scientific">Candidatus Wolfebacteria bacterium RIFOXYB1_FULL_54_12</name>
    <dbReference type="NCBI Taxonomy" id="1802559"/>
    <lineage>
        <taxon>Bacteria</taxon>
        <taxon>Candidatus Wolfeibacteriota</taxon>
    </lineage>
</organism>
<evidence type="ECO:0000256" key="2">
    <source>
        <dbReference type="ARBA" id="ARBA00007441"/>
    </source>
</evidence>
<keyword evidence="4 6" id="KW-0808">Transferase</keyword>
<accession>A0A1F8DVU4</accession>
<evidence type="ECO:0000256" key="5">
    <source>
        <dbReference type="ARBA" id="ARBA00022898"/>
    </source>
</evidence>
<dbReference type="CDD" id="cd00609">
    <property type="entry name" value="AAT_like"/>
    <property type="match status" value="1"/>
</dbReference>
<feature type="domain" description="Aminotransferase class I/classII large" evidence="7">
    <location>
        <begin position="47"/>
        <end position="402"/>
    </location>
</feature>
<dbReference type="SUPFAM" id="SSF53383">
    <property type="entry name" value="PLP-dependent transferases"/>
    <property type="match status" value="1"/>
</dbReference>
<dbReference type="GO" id="GO:0006520">
    <property type="term" value="P:amino acid metabolic process"/>
    <property type="evidence" value="ECO:0007669"/>
    <property type="project" value="InterPro"/>
</dbReference>
<sequence>MRIRRRRTIIELSVKQTNDMKVLFPRTQKIDLSPIKQIELMASQIPDVISLAQGIPSFDTPEVVKKAAIKALNKGLVAKYSLTYGLPELRETIEEKLAEEGMYYDFENEIVVTVGSIEAITASLVTIIDGKKNEIVLFSPSYASYAEAVKVAGGKPVFVNLDEKNGWSVDFGSLEKKITANTAGILFANPNNPTGTVMGKETLLRIAELAEKKKFYIITDEVYKDFLYGEYEGKSLFSLAQVPELRKRVIRVFSLSKAYAMTGWRIGFVHSDEEVIKEIVKVHDALVTCAPVISQYAAMAALDFADKDIERFREEYARRRDITMAHLDELSEFFSYEKPNGAYFVFPKLLPKRDSWQFAHDLLEKAGVAVVPGVAFGPNGESHIRISFGRTEKDIDRAFERIKTYFRKGSV</sequence>
<dbReference type="STRING" id="1802559.A2372_00900"/>
<comment type="caution">
    <text evidence="8">The sequence shown here is derived from an EMBL/GenBank/DDBJ whole genome shotgun (WGS) entry which is preliminary data.</text>
</comment>
<reference evidence="8 9" key="1">
    <citation type="journal article" date="2016" name="Nat. Commun.">
        <title>Thousands of microbial genomes shed light on interconnected biogeochemical processes in an aquifer system.</title>
        <authorList>
            <person name="Anantharaman K."/>
            <person name="Brown C.T."/>
            <person name="Hug L.A."/>
            <person name="Sharon I."/>
            <person name="Castelle C.J."/>
            <person name="Probst A.J."/>
            <person name="Thomas B.C."/>
            <person name="Singh A."/>
            <person name="Wilkins M.J."/>
            <person name="Karaoz U."/>
            <person name="Brodie E.L."/>
            <person name="Williams K.H."/>
            <person name="Hubbard S.S."/>
            <person name="Banfield J.F."/>
        </authorList>
    </citation>
    <scope>NUCLEOTIDE SEQUENCE [LARGE SCALE GENOMIC DNA]</scope>
</reference>
<dbReference type="InterPro" id="IPR004838">
    <property type="entry name" value="NHTrfase_class1_PyrdxlP-BS"/>
</dbReference>
<dbReference type="PRINTS" id="PR00753">
    <property type="entry name" value="ACCSYNTHASE"/>
</dbReference>
<dbReference type="AlphaFoldDB" id="A0A1F8DVU4"/>
<protein>
    <recommendedName>
        <fullName evidence="6">Aminotransferase</fullName>
        <ecNumber evidence="6">2.6.1.-</ecNumber>
    </recommendedName>
</protein>
<dbReference type="InterPro" id="IPR050596">
    <property type="entry name" value="AspAT/PAT-like"/>
</dbReference>
<evidence type="ECO:0000256" key="4">
    <source>
        <dbReference type="ARBA" id="ARBA00022679"/>
    </source>
</evidence>